<dbReference type="CDD" id="cd00130">
    <property type="entry name" value="PAS"/>
    <property type="match status" value="1"/>
</dbReference>
<sequence>MSTTDTSSLVTYANSTFLKVSGFAPAQILGQPHNLVRHPDMPKEAFADMWATLRRGDAWTALVKNRRADGRHYWVRANVTPIRRDGQVHGYLSVRTRPAPREIAAAAALYRCFREGRARGLRFYKGLVVRTGVLSWTRLGQVMPVRWRLRLALGGAAAASLGAQWLATGSPFSVASGTLLAALAGAGAWLEYRVARPLAGVLEQAKAVAAGQPAEAPGINRVDEIGLLLRAVNQAGLNLRALLDDVSAQIDGLAEANRQIAGDNGALRHRTAETNAHLQQTAAAAEQMAAAVQHSAQTAHAAHALAQETSDTAARGSEVVMQVVQTMREIAQSSEKIGEINGLIDSIAFQTNILALNAAVEAARAGESGRGFAVVAGEVRSLAQRSAGAARAIKQLISESVAKSEAGARRAETAGREMGVIVDEVQRLSALIGEMSTSAGEQSQGVAQVSQSALMLDGMTQKNADMVEHSAAAVADMQARMDTLADAVAVFGRR</sequence>
<dbReference type="EMBL" id="JABFMT010000003">
    <property type="protein sequence ID" value="NUU00834.1"/>
    <property type="molecule type" value="Genomic_DNA"/>
</dbReference>
<comment type="caution">
    <text evidence="6">The sequence shown here is derived from an EMBL/GenBank/DDBJ whole genome shotgun (WGS) entry which is preliminary data.</text>
</comment>
<organism evidence="6 7">
    <name type="scientific">Herbaspirillum robiniae</name>
    <dbReference type="NCBI Taxonomy" id="2014887"/>
    <lineage>
        <taxon>Bacteria</taxon>
        <taxon>Pseudomonadati</taxon>
        <taxon>Pseudomonadota</taxon>
        <taxon>Betaproteobacteria</taxon>
        <taxon>Burkholderiales</taxon>
        <taxon>Oxalobacteraceae</taxon>
        <taxon>Herbaspirillum</taxon>
    </lineage>
</organism>
<evidence type="ECO:0000259" key="5">
    <source>
        <dbReference type="PROSITE" id="PS50885"/>
    </source>
</evidence>
<dbReference type="Gene3D" id="3.30.450.20">
    <property type="entry name" value="PAS domain"/>
    <property type="match status" value="1"/>
</dbReference>
<evidence type="ECO:0000313" key="6">
    <source>
        <dbReference type="EMBL" id="NUU00834.1"/>
    </source>
</evidence>
<dbReference type="Pfam" id="PF08447">
    <property type="entry name" value="PAS_3"/>
    <property type="match status" value="1"/>
</dbReference>
<reference evidence="6 7" key="1">
    <citation type="journal article" date="2020" name="Front. Plant Sci.">
        <title>Isolation of Rhizosphere Bacteria That Improve Quality and Water Stress Tolerance in Greenhouse Ornamentals.</title>
        <authorList>
            <person name="Nordstedt N.P."/>
            <person name="Jones M.L."/>
        </authorList>
    </citation>
    <scope>NUCLEOTIDE SEQUENCE [LARGE SCALE GENOMIC DNA]</scope>
    <source>
        <strain evidence="6 7">C6C2</strain>
    </source>
</reference>
<dbReference type="RefSeq" id="WP_079219140.1">
    <property type="nucleotide sequence ID" value="NZ_CP018845.1"/>
</dbReference>
<evidence type="ECO:0000313" key="7">
    <source>
        <dbReference type="Proteomes" id="UP000536746"/>
    </source>
</evidence>
<dbReference type="PANTHER" id="PTHR43531:SF7">
    <property type="entry name" value="AEROTAXIS RECEPTOR"/>
    <property type="match status" value="1"/>
</dbReference>
<dbReference type="PROSITE" id="PS50111">
    <property type="entry name" value="CHEMOTAXIS_TRANSDUC_2"/>
    <property type="match status" value="1"/>
</dbReference>
<keyword evidence="7" id="KW-1185">Reference proteome</keyword>
<comment type="similarity">
    <text evidence="1">Belongs to the methyl-accepting chemotaxis (MCP) protein family.</text>
</comment>
<evidence type="ECO:0000259" key="4">
    <source>
        <dbReference type="PROSITE" id="PS50112"/>
    </source>
</evidence>
<evidence type="ECO:0000256" key="2">
    <source>
        <dbReference type="PROSITE-ProRule" id="PRU00284"/>
    </source>
</evidence>
<dbReference type="InterPro" id="IPR003660">
    <property type="entry name" value="HAMP_dom"/>
</dbReference>
<dbReference type="Proteomes" id="UP000536746">
    <property type="component" value="Unassembled WGS sequence"/>
</dbReference>
<dbReference type="PRINTS" id="PR00260">
    <property type="entry name" value="CHEMTRNSDUCR"/>
</dbReference>
<dbReference type="Pfam" id="PF00015">
    <property type="entry name" value="MCPsignal"/>
    <property type="match status" value="1"/>
</dbReference>
<feature type="domain" description="PAS" evidence="4">
    <location>
        <begin position="1"/>
        <end position="40"/>
    </location>
</feature>
<dbReference type="InterPro" id="IPR000014">
    <property type="entry name" value="PAS"/>
</dbReference>
<dbReference type="SMART" id="SM00086">
    <property type="entry name" value="PAC"/>
    <property type="match status" value="1"/>
</dbReference>
<dbReference type="SUPFAM" id="SSF58104">
    <property type="entry name" value="Methyl-accepting chemotaxis protein (MCP) signaling domain"/>
    <property type="match status" value="1"/>
</dbReference>
<dbReference type="CDD" id="cd11386">
    <property type="entry name" value="MCP_signal"/>
    <property type="match status" value="1"/>
</dbReference>
<accession>A0ABX2LZ25</accession>
<evidence type="ECO:0000256" key="1">
    <source>
        <dbReference type="ARBA" id="ARBA00029447"/>
    </source>
</evidence>
<proteinExistence type="inferred from homology"/>
<dbReference type="InterPro" id="IPR035965">
    <property type="entry name" value="PAS-like_dom_sf"/>
</dbReference>
<gene>
    <name evidence="6" type="ORF">HNO84_04425</name>
</gene>
<feature type="domain" description="Methyl-accepting transducer" evidence="3">
    <location>
        <begin position="249"/>
        <end position="478"/>
    </location>
</feature>
<dbReference type="PROSITE" id="PS50885">
    <property type="entry name" value="HAMP"/>
    <property type="match status" value="1"/>
</dbReference>
<dbReference type="SUPFAM" id="SSF55785">
    <property type="entry name" value="PYP-like sensor domain (PAS domain)"/>
    <property type="match status" value="1"/>
</dbReference>
<dbReference type="InterPro" id="IPR001610">
    <property type="entry name" value="PAC"/>
</dbReference>
<dbReference type="InterPro" id="IPR051310">
    <property type="entry name" value="MCP_chemotaxis"/>
</dbReference>
<evidence type="ECO:0000259" key="3">
    <source>
        <dbReference type="PROSITE" id="PS50111"/>
    </source>
</evidence>
<name>A0ABX2LZ25_9BURK</name>
<dbReference type="InterPro" id="IPR013655">
    <property type="entry name" value="PAS_fold_3"/>
</dbReference>
<dbReference type="Gene3D" id="1.10.287.950">
    <property type="entry name" value="Methyl-accepting chemotaxis protein"/>
    <property type="match status" value="1"/>
</dbReference>
<dbReference type="InterPro" id="IPR004090">
    <property type="entry name" value="Chemotax_Me-accpt_rcpt"/>
</dbReference>
<dbReference type="PANTHER" id="PTHR43531">
    <property type="entry name" value="PROTEIN ICFG"/>
    <property type="match status" value="1"/>
</dbReference>
<keyword evidence="2" id="KW-0807">Transducer</keyword>
<protein>
    <submittedName>
        <fullName evidence="6">PAS domain-containing protein</fullName>
    </submittedName>
</protein>
<dbReference type="PROSITE" id="PS50112">
    <property type="entry name" value="PAS"/>
    <property type="match status" value="1"/>
</dbReference>
<dbReference type="NCBIfam" id="TIGR00229">
    <property type="entry name" value="sensory_box"/>
    <property type="match status" value="1"/>
</dbReference>
<feature type="domain" description="HAMP" evidence="5">
    <location>
        <begin position="192"/>
        <end position="244"/>
    </location>
</feature>
<dbReference type="InterPro" id="IPR004089">
    <property type="entry name" value="MCPsignal_dom"/>
</dbReference>
<dbReference type="SMART" id="SM00283">
    <property type="entry name" value="MA"/>
    <property type="match status" value="1"/>
</dbReference>